<dbReference type="SMART" id="SM00215">
    <property type="entry name" value="VWC_out"/>
    <property type="match status" value="3"/>
</dbReference>
<dbReference type="CDD" id="cd00033">
    <property type="entry name" value="CCP"/>
    <property type="match status" value="12"/>
</dbReference>
<feature type="domain" description="EGF-like" evidence="12">
    <location>
        <begin position="2990"/>
        <end position="3030"/>
    </location>
</feature>
<dbReference type="Pfam" id="PF12714">
    <property type="entry name" value="TILa"/>
    <property type="match status" value="3"/>
</dbReference>
<dbReference type="PROSITE" id="PS01180">
    <property type="entry name" value="CUB"/>
    <property type="match status" value="2"/>
</dbReference>
<sequence length="4171" mass="460860">MFGDSRCANSVSKVLVGALLITSVALDYAASNLIPTSRFSFRADVCQGQTKTISCQDPSHVMFIEDAFYGRADPTTCRIPSSQPQRTDCEAASSFRRIFRACNGQNSCTLTATTRTYGDPCPGTAKYIQFQFRCAEPQSNVIGFCFFDAWGPWVDVDNPSRGGDDELLEEHRRQTDSACDNPTGMQIQFVGRTGFPTGSDIIRQSLTYGLSCRNADQPGTCKDYRVRYCCNRAPTRPVTRTCPQPLLQTPTIALSPGKPTWNQGESIVFTCPQNYDLRGPAIINCLESGQWDGNPPRCIRPGCAGFANPSNGVVSSTKSRWNVGERVTFTCDSSYDIQGQATLVCLASGDWSHDIPSCVAGRSIGCGGRITGQQSGEFTSPNYPNDYPSSSDCTWSIVVNQGQIIEIVFTDIDVEFQERCPFDYIEIYNGTNRNTGIHRFCGTIVRRVFRSNVPSLTVKFRSDNIVQTKGFTASWRAIQADAPELPEVSYCYSAGDPHYGTFDGRRYDFQGTCTYTLVRNVRGAAGIPSFSVEVDNEVRGDNPRVSWLGKAYVRIGDSAVIELMKGRVVAVGGERVNLPYVDDDVTIRLSGRFVEIKTPFDLTIIYDGDAYLTLSLPRRFAEKVQGLCGNYNGNPDDDFQDINSGATITDISQFANQFQTNTERGCRPHRPEQDEECPALQRASYANLCSIVSEENGCFSRCHSLLNPAPFLSDCIFDACAYRDAQTAIENNVGAYARRCQDLGATLCPTWRVEAGTPLICGENSRYSDCTSRCPATCGLEDDSECEEGCVEGCECNDGYILSGDTCVKRSDCGCTFQGKYYKNGESFYSTSSCSRKCTCEDGKVNCVNTQCGDGETCSRDDDGRRACIPTGFGICRAWGDPHYKMFDSDRQIDFQGNCSYYMARTHTLEQSDPRWFSIETTNEHRRGHTRVSYLRDITIRLSGDIVVRLEKDQVVKVNDQEVQEYDHPLFTIRPSGQAVIFTMTNGPVVRFNGNGLLIRAPNTYMGQVQGLCGNFNGNPDDDLVTSSGTPTTDINEFGQSYVVGSCEYGVPPDPVCSQRDTEKWGGANYCGMLTNRNGVFSTCHQAVDVQDYFEKCVYDVCATEGDQETFNQVLEQYAAECQFNEIQLCNWRNDTEIAQVQCPANSHYEGCSTPCPDSCAQPYASFSCAIPGEVEDCRCNFGYIRDGDKCVRKSECGCTVDGLYISKDFRFVNKEENEECSCLGQNEYRCTCLDGYSGQPCRDINECRTNPCDENASCTNTDGSFVCRCNAGYTGEGTLCRPLTCERLENPSSGSVTYSRGLNVGSAANFACNSGYRRQGSARLLCQASLRWNRRPPTCVDVDECLRNPCDDNAACTNTEGSYSCRCNEGYTGNGAQCTPLNCPRLQNPANGVVTVDELTVGSTASYGCRRGYRLVGNSRVNCRNTLTWSSAPPRCVDIDECRTTPCNALADCRNTAGSYQCTCREGYTGNGRRCTDINECNTSPCHRQATCSNTAGSYLCECGNGFTGDGTTCAPLGCRGFRNPDFGLVSSTKARWNVDESIIFTCNRNYIVRGEGTLTCQRDGQWSDDEPVCVQEQKEAGTCGSQLTGQSGEFQTPNHPGNYPALSDCVWTITVNPGQFIEVIFNNVDTEFASGCPFDYVELYNGTSPDTGIHKFCGTIRRRVFRSNENTLTVRFRSDNLGHQTGFSATWRAIGDKGPRVPAIRNCYAVGDPHYGTFDGRRFDFQGVCSYILVRTSAGATGVPQFSVEVDNEYRGRNRAVSWLRKAYIRVGNSPVIEFTKGNIVKVGGEVINLPYYDEDNGVSIQFSGRFVELTNPSGLKVLYDGDAHLRVMLPRLFAEKVEGLCGNYNGNPDDDFLNINTGDLLTDPNEFANQYQTDTKAECRQHRPEEDDICPLNIRARYAQLCSVLTAENGCFTRCYSRLDPAPFFEDCIFDACAYRDSQTGLENTVGAYARYCQDLGVTICPDWRETAGTPLLCGENSHYSSCMDRCSPTCGLREDSSSCEGECVEGCECDDGYIRSGDVCVKQSECGCSYEDRYYKNGESFYSTPSCTRQCTCEDGSVTCRNSPCRDGETCGQDDNGRTACIPTEFGICRAWGDPHYQTYDSKTWVDFQGNCTYYMSRTSTLGQSNPRWFSIEATNERRHGFTRVSYLRDIIIRLANGDVIRLEKDRVAKVNGQVVQEFDSPEFTIHRTGRAVVFTMKNGPSVSFNGNGVRIQVPSTYAGQLDGLCGNYNGVADDDLTTSSGVLTTDVNEWAQSYQVGSCEYELPPPVDCTRRNTEKWRGQDYCGPLMLEGGVFSSCSETIDAEAFFEKCVFDLCATQGNRLILEEALEVYAAECQFNDIELCSWRNDTKTAEIECPLNSHYDACASPCPNSCANPAASANCALPGVVEDCVCDIGYIRDGDLCVRRSECGCIVNGIYVSKGNRVTRTESNEECGCLGQNQYECACLGGYRGSPCRDINECARNPCDVNAVCTNTAGSYICRCRDGYSGNGRRCRADEVCSPPPAISNGIFTPLVFTPQSVGTTITYECNDGYRFSSTSSDTIVCEEGGIWSDSPPTCIAQRCPRISSPIQGGATYTNGFSVGSVARYRCNRGYRVVGANPIRCGANLRWSDIPPTCVERRCDLLTAPTQARVTYTNGNEVGSQARFTCVSGYRIEGTSRLVCQSSLSWSSTPPVCIDINECQQTRPPCHTQARCVNNDGSYQCVCNEGYTGSGRVCTDINECLRNPCHRQATCANSRGSFRCECNEGYNGDGIICEREPLCPPPPVFSNAETTTPAPNTPQFINTRYTYRCLPGYRFATSGRATIRCLDTGLWSNVPPNCIAIRCIEPKTPSRGTFTVQPVYDYDSVVTFSCLPGYRMRGNRQIRCTERGRWSSTEPVCAEIDECSRNPPPCHLEATCTNTDGSYLCVCKEGYTGNGKNCRKIQCEDLSFPSEGSITFSAGFNPGSVATFGCDSGYQVNGANRLVCDDNLKWSDIPPTCIDINECTIEGFSCGDGATCRNTPGSYQCDCSGGQVKVGSECRYIICEEPELPAQVSIRPPTALRRVFRDVVFYSCPQGFNQEGSNRATCQRDGTWSHSPPTCKREIRDLRYCTVSGDPHYDTLDGLHYEYQGKCLYDLIKTTGRGPPSLVQFQIETENENRLGLTHVTWMRRAIFRFPEVSVELRKELIVLVDNVQVNLPYSHSSGIRVERSGRYVVIMTDFGLLARYDGDHYLTVGLPATYSGFVEGLCGNYNGDPSDDLTLRDSSEIASDSVGFGNSFQINSPAECSAAIAQSDSPCEGSIRRQYENQCNIIREETGCFSTCHKTIDPGRLYTDCVFDLCASGGNNRALEQNVAVYAAACQSNDVDFCDWRSRISMPMLCPKNSRYNRCMSGCPDTCVNRDASKFCPEACVEGCECNEGFIMSGDECTRSDQCGCQSEGRYYKDGERFYTSGCGQRCTCSDGTLSCSSAGCGTNERCAPDENGVLGCRIPQIPCNPRPIPKMIELPFCLNNDRTTQYVDVGSCPSSTCSSGNSRVSNCCGAVAQQMIEVSCRGGSTTRISKITECGCSRCQTGSITVTGMVYGVNKEGEEIFLANGNVMSNNRTSTRTDRQGQFTITVNPNVGRLVLTFSDPEHRFMKTTKVLPFKRLGGAIFHRIKIPVRAPTSRFSSNERGDFSPYSDQENVIKIEIEPTSYFDKSGDIYIGTVTYSVTYVDTRQRNSYVEAPSDMRTNKGEMIRSYGIFEMDFRDIQDKDLLIRNIRISLNSDQVSVRGDRDKLRLWSLDSVTGYWTDEGEMAPISSGTRDVYSANLPVISYRRTLCIGVQADQSCFMKVRTYGSDEFSPYDQVSYATVNAAYRERGNSWRSFGSALSRPDAGACVPMFCDVANPNLYTANTFSVIDGDEFLDAASSAGQNSDVIGVSSDILPLFNYRRQTVYGSGLGFSVKLLPPTNATYSKGPFYRELYDCLSAPTEENHFRFHRSRLPSTVKEFDTVRIDERNAFFSWRSHPLAWWPDPNQYRACYIKVKLVGNSPADTAVRVTSTVGTIRARMGQIYGIREDQSVGNNREAAVCIEFKCSGITPDQNIVTVMPLPNSCRRTRINQRLQNYLTSREPYLNQRSSRNFRLFAPPDPLDPMFGIYTVTNVSPEIAKRVALGRCMAGSSNQISQRVRVDDNEAVTFTC</sequence>
<gene>
    <name evidence="16" type="ORF">CVLEPA_LOCUS21071</name>
</gene>
<dbReference type="Gene3D" id="2.60.120.290">
    <property type="entry name" value="Spermadhesin, CUB domain"/>
    <property type="match status" value="2"/>
</dbReference>
<dbReference type="SMART" id="SM00042">
    <property type="entry name" value="CUB"/>
    <property type="match status" value="2"/>
</dbReference>
<feature type="domain" description="SUEL-type lectin" evidence="13">
    <location>
        <begin position="45"/>
        <end position="135"/>
    </location>
</feature>
<dbReference type="InterPro" id="IPR018097">
    <property type="entry name" value="EGF_Ca-bd_CS"/>
</dbReference>
<organism evidence="16 17">
    <name type="scientific">Clavelina lepadiformis</name>
    <name type="common">Light-bulb sea squirt</name>
    <name type="synonym">Ascidia lepadiformis</name>
    <dbReference type="NCBI Taxonomy" id="159417"/>
    <lineage>
        <taxon>Eukaryota</taxon>
        <taxon>Metazoa</taxon>
        <taxon>Chordata</taxon>
        <taxon>Tunicata</taxon>
        <taxon>Ascidiacea</taxon>
        <taxon>Aplousobranchia</taxon>
        <taxon>Clavelinidae</taxon>
        <taxon>Clavelina</taxon>
    </lineage>
</organism>
<evidence type="ECO:0000256" key="8">
    <source>
        <dbReference type="PROSITE-ProRule" id="PRU00059"/>
    </source>
</evidence>
<dbReference type="Gene3D" id="2.10.25.10">
    <property type="entry name" value="Laminin"/>
    <property type="match status" value="14"/>
</dbReference>
<evidence type="ECO:0000256" key="3">
    <source>
        <dbReference type="ARBA" id="ARBA00022536"/>
    </source>
</evidence>
<keyword evidence="3 9" id="KW-0245">EGF-like domain</keyword>
<dbReference type="EMBL" id="CAWYQH010000108">
    <property type="protein sequence ID" value="CAK8689091.1"/>
    <property type="molecule type" value="Genomic_DNA"/>
</dbReference>
<feature type="domain" description="Sushi" evidence="14">
    <location>
        <begin position="1377"/>
        <end position="1439"/>
    </location>
</feature>
<evidence type="ECO:0000256" key="10">
    <source>
        <dbReference type="PROSITE-ProRule" id="PRU00302"/>
    </source>
</evidence>
<feature type="disulfide bond" evidence="10">
    <location>
        <begin position="3063"/>
        <end position="3090"/>
    </location>
</feature>
<feature type="domain" description="EGF-like" evidence="12">
    <location>
        <begin position="1478"/>
        <end position="1516"/>
    </location>
</feature>
<evidence type="ECO:0000259" key="14">
    <source>
        <dbReference type="PROSITE" id="PS50923"/>
    </source>
</evidence>
<evidence type="ECO:0000256" key="7">
    <source>
        <dbReference type="ARBA" id="ARBA00023180"/>
    </source>
</evidence>
<evidence type="ECO:0000256" key="9">
    <source>
        <dbReference type="PROSITE-ProRule" id="PRU00076"/>
    </source>
</evidence>
<dbReference type="InterPro" id="IPR056257">
    <property type="entry name" value="CILP-1/2_8th"/>
</dbReference>
<reference evidence="16 17" key="1">
    <citation type="submission" date="2024-02" db="EMBL/GenBank/DDBJ databases">
        <authorList>
            <person name="Daric V."/>
            <person name="Darras S."/>
        </authorList>
    </citation>
    <scope>NUCLEOTIDE SEQUENCE [LARGE SCALE GENOMIC DNA]</scope>
</reference>
<dbReference type="Proteomes" id="UP001642483">
    <property type="component" value="Unassembled WGS sequence"/>
</dbReference>
<keyword evidence="7" id="KW-0325">Glycoprotein</keyword>
<dbReference type="InterPro" id="IPR050780">
    <property type="entry name" value="Mucin_vWF_Thrombospondin_sf"/>
</dbReference>
<dbReference type="Pfam" id="PF01826">
    <property type="entry name" value="TIL"/>
    <property type="match status" value="5"/>
</dbReference>
<feature type="domain" description="Sushi" evidence="14">
    <location>
        <begin position="2832"/>
        <end position="2890"/>
    </location>
</feature>
<dbReference type="CDD" id="cd00054">
    <property type="entry name" value="EGF_CA"/>
    <property type="match status" value="9"/>
</dbReference>
<feature type="domain" description="CUB" evidence="11">
    <location>
        <begin position="1585"/>
        <end position="1696"/>
    </location>
</feature>
<dbReference type="Pfam" id="PF08742">
    <property type="entry name" value="C8"/>
    <property type="match status" value="5"/>
</dbReference>
<dbReference type="SUPFAM" id="SSF57567">
    <property type="entry name" value="Serine protease inhibitors"/>
    <property type="match status" value="5"/>
</dbReference>
<feature type="disulfide bond" evidence="10">
    <location>
        <begin position="1548"/>
        <end position="1575"/>
    </location>
</feature>
<dbReference type="PROSITE" id="PS01187">
    <property type="entry name" value="EGF_CA"/>
    <property type="match status" value="7"/>
</dbReference>
<evidence type="ECO:0000259" key="12">
    <source>
        <dbReference type="PROSITE" id="PS50026"/>
    </source>
</evidence>
<evidence type="ECO:0000256" key="5">
    <source>
        <dbReference type="ARBA" id="ARBA00022737"/>
    </source>
</evidence>
<feature type="domain" description="Sushi" evidence="14">
    <location>
        <begin position="3032"/>
        <end position="3092"/>
    </location>
</feature>
<comment type="subcellular location">
    <subcellularLocation>
        <location evidence="1">Secreted</location>
    </subcellularLocation>
</comment>
<dbReference type="InterPro" id="IPR000742">
    <property type="entry name" value="EGF"/>
</dbReference>
<keyword evidence="6 10" id="KW-1015">Disulfide bond</keyword>
<name>A0ABP0GBC9_CLALP</name>
<feature type="domain" description="VWFD" evidence="15">
    <location>
        <begin position="2095"/>
        <end position="2279"/>
    </location>
</feature>
<feature type="domain" description="Sushi" evidence="14">
    <location>
        <begin position="296"/>
        <end position="360"/>
    </location>
</feature>
<feature type="domain" description="EGF-like" evidence="12">
    <location>
        <begin position="1439"/>
        <end position="1477"/>
    </location>
</feature>
<dbReference type="CDD" id="cd19941">
    <property type="entry name" value="TIL"/>
    <property type="match status" value="5"/>
</dbReference>
<dbReference type="Pfam" id="PF12662">
    <property type="entry name" value="cEGF"/>
    <property type="match status" value="1"/>
</dbReference>
<dbReference type="InterPro" id="IPR001007">
    <property type="entry name" value="VWF_dom"/>
</dbReference>
<dbReference type="Pfam" id="PF12947">
    <property type="entry name" value="EGF_3"/>
    <property type="match status" value="5"/>
</dbReference>
<dbReference type="SMART" id="SM00032">
    <property type="entry name" value="CCP"/>
    <property type="match status" value="12"/>
</dbReference>
<feature type="domain" description="VWFD" evidence="15">
    <location>
        <begin position="1707"/>
        <end position="1887"/>
    </location>
</feature>
<feature type="disulfide bond" evidence="10">
    <location>
        <begin position="1313"/>
        <end position="1340"/>
    </location>
</feature>
<dbReference type="InterPro" id="IPR000922">
    <property type="entry name" value="Lectin_gal-bd_dom"/>
</dbReference>
<dbReference type="Pfam" id="PF00094">
    <property type="entry name" value="VWD"/>
    <property type="match status" value="5"/>
</dbReference>
<dbReference type="PROSITE" id="PS00010">
    <property type="entry name" value="ASX_HYDROXYL"/>
    <property type="match status" value="9"/>
</dbReference>
<dbReference type="PROSITE" id="PS01186">
    <property type="entry name" value="EGF_2"/>
    <property type="match status" value="8"/>
</dbReference>
<feature type="disulfide bond" evidence="10">
    <location>
        <begin position="1410"/>
        <end position="1437"/>
    </location>
</feature>
<dbReference type="InterPro" id="IPR001881">
    <property type="entry name" value="EGF-like_Ca-bd_dom"/>
</dbReference>
<dbReference type="PANTHER" id="PTHR11339">
    <property type="entry name" value="EXTRACELLULAR MATRIX GLYCOPROTEIN RELATED"/>
    <property type="match status" value="1"/>
</dbReference>
<feature type="domain" description="VWFD" evidence="15">
    <location>
        <begin position="489"/>
        <end position="667"/>
    </location>
</feature>
<dbReference type="CDD" id="cd00041">
    <property type="entry name" value="CUB"/>
    <property type="match status" value="2"/>
</dbReference>
<dbReference type="SMART" id="SM00274">
    <property type="entry name" value="FOLN"/>
    <property type="match status" value="2"/>
</dbReference>
<dbReference type="InterPro" id="IPR000436">
    <property type="entry name" value="Sushi_SCR_CCP_dom"/>
</dbReference>
<dbReference type="InterPro" id="IPR049883">
    <property type="entry name" value="NOTCH1_EGF-like"/>
</dbReference>
<feature type="domain" description="EGF-like" evidence="12">
    <location>
        <begin position="2686"/>
        <end position="2726"/>
    </location>
</feature>
<dbReference type="InterPro" id="IPR025615">
    <property type="entry name" value="TILa_dom"/>
</dbReference>
<feature type="domain" description="Sushi" evidence="14">
    <location>
        <begin position="2932"/>
        <end position="2990"/>
    </location>
</feature>
<evidence type="ECO:0000259" key="15">
    <source>
        <dbReference type="PROSITE" id="PS51233"/>
    </source>
</evidence>
<dbReference type="InterPro" id="IPR000152">
    <property type="entry name" value="EGF-type_Asp/Asn_hydroxyl_site"/>
</dbReference>
<dbReference type="SMART" id="SM00216">
    <property type="entry name" value="VWD"/>
    <property type="match status" value="5"/>
</dbReference>
<evidence type="ECO:0000259" key="11">
    <source>
        <dbReference type="PROSITE" id="PS01180"/>
    </source>
</evidence>
<feature type="domain" description="EGF-like" evidence="12">
    <location>
        <begin position="2890"/>
        <end position="2930"/>
    </location>
</feature>
<dbReference type="SMART" id="SM00214">
    <property type="entry name" value="VWC"/>
    <property type="match status" value="2"/>
</dbReference>
<feature type="disulfide bond" evidence="10">
    <location>
        <begin position="331"/>
        <end position="358"/>
    </location>
</feature>
<feature type="disulfide bond" evidence="10">
    <location>
        <begin position="2961"/>
        <end position="2988"/>
    </location>
</feature>
<dbReference type="InterPro" id="IPR002919">
    <property type="entry name" value="TIL_dom"/>
</dbReference>
<dbReference type="InterPro" id="IPR056256">
    <property type="entry name" value="CILP-1/2_b-sand_dom2"/>
</dbReference>
<dbReference type="InterPro" id="IPR036084">
    <property type="entry name" value="Ser_inhib-like_sf"/>
</dbReference>
<evidence type="ECO:0000313" key="16">
    <source>
        <dbReference type="EMBL" id="CAK8689091.1"/>
    </source>
</evidence>
<feature type="disulfide bond" evidence="10">
    <location>
        <begin position="2598"/>
        <end position="2625"/>
    </location>
</feature>
<accession>A0ABP0GBC9</accession>
<dbReference type="InterPro" id="IPR026823">
    <property type="entry name" value="cEGF"/>
</dbReference>
<evidence type="ECO:0000256" key="6">
    <source>
        <dbReference type="ARBA" id="ARBA00023157"/>
    </source>
</evidence>
<feature type="domain" description="Sushi" evidence="14">
    <location>
        <begin position="2506"/>
        <end position="2568"/>
    </location>
</feature>
<dbReference type="Pfam" id="PF23599">
    <property type="entry name" value="CILP_C"/>
    <property type="match status" value="1"/>
</dbReference>
<dbReference type="Pfam" id="PF23730">
    <property type="entry name" value="CILP_8th"/>
    <property type="match status" value="1"/>
</dbReference>
<dbReference type="SUPFAM" id="SSF57196">
    <property type="entry name" value="EGF/Laminin"/>
    <property type="match status" value="9"/>
</dbReference>
<feature type="domain" description="Sushi" evidence="14">
    <location>
        <begin position="2768"/>
        <end position="2831"/>
    </location>
</feature>
<dbReference type="InterPro" id="IPR001846">
    <property type="entry name" value="VWF_type-D"/>
</dbReference>
<evidence type="ECO:0000256" key="4">
    <source>
        <dbReference type="ARBA" id="ARBA00022729"/>
    </source>
</evidence>
<feature type="domain" description="Sushi" evidence="14">
    <location>
        <begin position="1513"/>
        <end position="1577"/>
    </location>
</feature>
<keyword evidence="17" id="KW-1185">Reference proteome</keyword>
<dbReference type="InterPro" id="IPR035914">
    <property type="entry name" value="Sperma_CUB_dom_sf"/>
</dbReference>
<feature type="domain" description="Sushi" evidence="14">
    <location>
        <begin position="2569"/>
        <end position="2627"/>
    </location>
</feature>
<keyword evidence="5" id="KW-0677">Repeat</keyword>
<evidence type="ECO:0000313" key="17">
    <source>
        <dbReference type="Proteomes" id="UP001642483"/>
    </source>
</evidence>
<dbReference type="CDD" id="cd22827">
    <property type="entry name" value="Gal_Rha_Lectin_SUL-I-like"/>
    <property type="match status" value="1"/>
</dbReference>
<dbReference type="PANTHER" id="PTHR11339:SF373">
    <property type="entry name" value="VWFD DOMAIN-CONTAINING PROTEIN"/>
    <property type="match status" value="1"/>
</dbReference>
<feature type="domain" description="VWFD" evidence="15">
    <location>
        <begin position="3098"/>
        <end position="3277"/>
    </location>
</feature>
<dbReference type="PROSITE" id="PS51233">
    <property type="entry name" value="VWFD"/>
    <property type="match status" value="5"/>
</dbReference>
<feature type="disulfide bond" evidence="8">
    <location>
        <begin position="366"/>
        <end position="393"/>
    </location>
</feature>
<feature type="domain" description="EGF-like" evidence="12">
    <location>
        <begin position="1244"/>
        <end position="1282"/>
    </location>
</feature>
<feature type="disulfide bond" evidence="10">
    <location>
        <begin position="2657"/>
        <end position="2684"/>
    </location>
</feature>
<dbReference type="Pfam" id="PF00431">
    <property type="entry name" value="CUB"/>
    <property type="match status" value="2"/>
</dbReference>
<dbReference type="InterPro" id="IPR024731">
    <property type="entry name" value="NELL2-like_EGF"/>
</dbReference>
<protein>
    <submittedName>
        <fullName evidence="16">Uncharacterized protein</fullName>
    </submittedName>
</protein>
<keyword evidence="4" id="KW-0732">Signal</keyword>
<evidence type="ECO:0000259" key="13">
    <source>
        <dbReference type="PROSITE" id="PS50228"/>
    </source>
</evidence>
<dbReference type="InterPro" id="IPR056258">
    <property type="entry name" value="CILP-1/2_C"/>
</dbReference>
<dbReference type="SMART" id="SM00179">
    <property type="entry name" value="EGF_CA"/>
    <property type="match status" value="9"/>
</dbReference>
<feature type="domain" description="EGF-like" evidence="12">
    <location>
        <begin position="2727"/>
        <end position="2765"/>
    </location>
</feature>
<feature type="domain" description="EGF-like" evidence="12">
    <location>
        <begin position="1342"/>
        <end position="1380"/>
    </location>
</feature>
<feature type="disulfide bond" evidence="10">
    <location>
        <begin position="3034"/>
        <end position="3077"/>
    </location>
</feature>
<dbReference type="SUPFAM" id="SSF57535">
    <property type="entry name" value="Complement control module/SCR domain"/>
    <property type="match status" value="12"/>
</dbReference>
<dbReference type="InterPro" id="IPR003645">
    <property type="entry name" value="Fol_N"/>
</dbReference>
<proteinExistence type="predicted"/>
<feature type="domain" description="VWFD" evidence="15">
    <location>
        <begin position="874"/>
        <end position="1058"/>
    </location>
</feature>
<keyword evidence="2" id="KW-0964">Secreted</keyword>
<feature type="disulfide bond" evidence="10">
    <location>
        <begin position="2861"/>
        <end position="2888"/>
    </location>
</feature>
<evidence type="ECO:0000256" key="2">
    <source>
        <dbReference type="ARBA" id="ARBA00022525"/>
    </source>
</evidence>
<feature type="domain" description="CUB" evidence="11">
    <location>
        <begin position="366"/>
        <end position="478"/>
    </location>
</feature>
<dbReference type="PROSITE" id="PS50228">
    <property type="entry name" value="SUEL_LECTIN"/>
    <property type="match status" value="1"/>
</dbReference>
<dbReference type="SMART" id="SM00181">
    <property type="entry name" value="EGF"/>
    <property type="match status" value="12"/>
</dbReference>
<dbReference type="InterPro" id="IPR000859">
    <property type="entry name" value="CUB_dom"/>
</dbReference>
<dbReference type="InterPro" id="IPR035976">
    <property type="entry name" value="Sushi/SCR/CCP_sf"/>
</dbReference>
<feature type="domain" description="EGF-like" evidence="12">
    <location>
        <begin position="2465"/>
        <end position="2503"/>
    </location>
</feature>
<evidence type="ECO:0000256" key="1">
    <source>
        <dbReference type="ARBA" id="ARBA00004613"/>
    </source>
</evidence>
<dbReference type="InterPro" id="IPR014853">
    <property type="entry name" value="VWF/SSPO/ZAN-like_Cys-rich_dom"/>
</dbReference>
<dbReference type="Pfam" id="PF00084">
    <property type="entry name" value="Sushi"/>
    <property type="match status" value="12"/>
</dbReference>
<comment type="caution">
    <text evidence="16">The sequence shown here is derived from an EMBL/GenBank/DDBJ whole genome shotgun (WGS) entry which is preliminary data.</text>
</comment>
<dbReference type="Pfam" id="PF07645">
    <property type="entry name" value="EGF_CA"/>
    <property type="match status" value="3"/>
</dbReference>
<dbReference type="PROSITE" id="PS50923">
    <property type="entry name" value="SUSHI"/>
    <property type="match status" value="11"/>
</dbReference>
<dbReference type="Gene3D" id="2.10.70.10">
    <property type="entry name" value="Complement Module, domain 1"/>
    <property type="match status" value="14"/>
</dbReference>
<dbReference type="SMART" id="SM00832">
    <property type="entry name" value="C8"/>
    <property type="match status" value="5"/>
</dbReference>
<feature type="domain" description="Sushi" evidence="14">
    <location>
        <begin position="1284"/>
        <end position="1342"/>
    </location>
</feature>
<dbReference type="Pfam" id="PF23591">
    <property type="entry name" value="CILP"/>
    <property type="match status" value="1"/>
</dbReference>
<keyword evidence="10" id="KW-0768">Sushi</keyword>
<dbReference type="PROSITE" id="PS50026">
    <property type="entry name" value="EGF_3"/>
    <property type="match status" value="9"/>
</dbReference>
<comment type="caution">
    <text evidence="9">Lacks conserved residue(s) required for the propagation of feature annotation.</text>
</comment>
<dbReference type="SUPFAM" id="SSF49854">
    <property type="entry name" value="Spermadhesin, CUB domain"/>
    <property type="match status" value="2"/>
</dbReference>
<feature type="domain" description="Sushi" evidence="14">
    <location>
        <begin position="2628"/>
        <end position="2686"/>
    </location>
</feature>